<evidence type="ECO:0000259" key="7">
    <source>
        <dbReference type="PROSITE" id="PS50250"/>
    </source>
</evidence>
<dbReference type="GO" id="GO:0001732">
    <property type="term" value="P:formation of cytoplasmic translation initiation complex"/>
    <property type="evidence" value="ECO:0007669"/>
    <property type="project" value="UniProtKB-UniRule"/>
</dbReference>
<keyword evidence="1 4" id="KW-0963">Cytoplasm</keyword>
<evidence type="ECO:0000256" key="1">
    <source>
        <dbReference type="ARBA" id="ARBA00022490"/>
    </source>
</evidence>
<accession>A0A3M7QTY9</accession>
<sequence>MSKFFVQNSSSESESESEDEIAEVQKPTRPMYTYESDEDQKGSRVVLSERDKRIEEINNLVRQLKNAKKIRDIVKSNQTFDELVKVYDKCRKVVEKDGHFKHFIRAIADLETFVNELWDSSWKASASKSNSTALTKLRQRIRKYNKDYEKEISDYKAHSDNYPEEEKISKTDSEESESEEEVQPKKELKTKTKVEKSESESESGEEDSESEISWDETEESTSDEELVYDKADAYKLFLKDTTSTKTKKDEKKRPKEKKVVVTVDTDRESEKPKFERKLFAKEEEITPINVFNKLNEIVSARGRKGTDRHDQLEMLKELREISRAHNFGSAMDFKIVFNQMAISFDYNTRISACMKSEVFQECLNMLDQMINIVLENPDIEVSENVSDEEENVHDNTKPYKIRGCVLTITDRMHEEFTKILQQCDAHGTEYVERLKDEPKLNALIDKLQNYLEMRGNSQEICRVYLRKVENIYYKYDKNNEKNSAELIDRLCKYIYTNDSTDRLRAKAMLCHVYHNALHDRWFEARDLLLMSHLQESIDNSDILLQILYNRTMVQVGLCAFRVGCIKDAHSALLDIQVGNRAKELLAQGVMMQRNIEKSKEQEIKERQRLIPFHMHINLELIECVYLVSAMLIEIPFMSSREFETKKRLISKQFHYQMKLSERQPVVGPPENMREHVVAASRVMKKGDWKACTDYLINDKMNAKVWDLMPQSDRVKQLLIEKVKEESLRTYLFRFSGVYESISIESLAKMFDLPRNFVYSVISKMIINEELMASLDEPTQTIVMHRTEPTKLQTLALQLSEKISNLMDQTERMVQIRGGEMGAFLNRNQQGQQNQQAQQSKQQGYKQTRNQRNQQQK</sequence>
<dbReference type="InterPro" id="IPR027516">
    <property type="entry name" value="EIF3C"/>
</dbReference>
<dbReference type="InterPro" id="IPR000717">
    <property type="entry name" value="PCI_dom"/>
</dbReference>
<dbReference type="GO" id="GO:0003723">
    <property type="term" value="F:RNA binding"/>
    <property type="evidence" value="ECO:0007669"/>
    <property type="project" value="InterPro"/>
</dbReference>
<evidence type="ECO:0000256" key="6">
    <source>
        <dbReference type="SAM" id="MobiDB-lite"/>
    </source>
</evidence>
<comment type="subunit">
    <text evidence="4">Component of the eukaryotic translation initiation factor 3 (eIF-3) complex.</text>
</comment>
<comment type="function">
    <text evidence="4">Component of the eukaryotic translation initiation factor 3 (eIF-3) complex, which is involved in protein synthesis of a specialized repertoire of mRNAs and, together with other initiation factors, stimulates binding of mRNA and methionyl-tRNAi to the 40S ribosome. The eIF-3 complex specifically targets and initiates translation of a subset of mRNAs involved in cell proliferation.</text>
</comment>
<keyword evidence="5" id="KW-0175">Coiled coil</keyword>
<protein>
    <recommendedName>
        <fullName evidence="4">Eukaryotic translation initiation factor 3 subunit C</fullName>
        <shortName evidence="4">eIF3c</shortName>
    </recommendedName>
    <alternativeName>
        <fullName evidence="4">Eukaryotic translation initiation factor 3 subunit 8</fullName>
    </alternativeName>
</protein>
<dbReference type="SMART" id="SM00088">
    <property type="entry name" value="PINT"/>
    <property type="match status" value="1"/>
</dbReference>
<comment type="subcellular location">
    <subcellularLocation>
        <location evidence="4">Cytoplasm</location>
    </subcellularLocation>
</comment>
<dbReference type="OrthoDB" id="29647at2759"/>
<keyword evidence="3 4" id="KW-0648">Protein biosynthesis</keyword>
<name>A0A3M7QTY9_BRAPC</name>
<dbReference type="Proteomes" id="UP000276133">
    <property type="component" value="Unassembled WGS sequence"/>
</dbReference>
<evidence type="ECO:0000256" key="2">
    <source>
        <dbReference type="ARBA" id="ARBA00022540"/>
    </source>
</evidence>
<evidence type="ECO:0000313" key="9">
    <source>
        <dbReference type="Proteomes" id="UP000276133"/>
    </source>
</evidence>
<dbReference type="InterPro" id="IPR008905">
    <property type="entry name" value="EIF3C_N_dom"/>
</dbReference>
<keyword evidence="2 4" id="KW-0396">Initiation factor</keyword>
<feature type="region of interest" description="Disordered" evidence="6">
    <location>
        <begin position="155"/>
        <end position="225"/>
    </location>
</feature>
<dbReference type="GO" id="GO:0031369">
    <property type="term" value="F:translation initiation factor binding"/>
    <property type="evidence" value="ECO:0007669"/>
    <property type="project" value="InterPro"/>
</dbReference>
<dbReference type="PANTHER" id="PTHR13937:SF0">
    <property type="entry name" value="EUKARYOTIC TRANSLATION INITIATION FACTOR 3 SUBUNIT C-RELATED"/>
    <property type="match status" value="1"/>
</dbReference>
<dbReference type="EMBL" id="REGN01005117">
    <property type="protein sequence ID" value="RNA14743.1"/>
    <property type="molecule type" value="Genomic_DNA"/>
</dbReference>
<dbReference type="InterPro" id="IPR036390">
    <property type="entry name" value="WH_DNA-bd_sf"/>
</dbReference>
<dbReference type="Pfam" id="PF05470">
    <property type="entry name" value="eIF-3c_N"/>
    <property type="match status" value="1"/>
</dbReference>
<dbReference type="PROSITE" id="PS50250">
    <property type="entry name" value="PCI"/>
    <property type="match status" value="1"/>
</dbReference>
<reference evidence="8 9" key="1">
    <citation type="journal article" date="2018" name="Sci. Rep.">
        <title>Genomic signatures of local adaptation to the degree of environmental predictability in rotifers.</title>
        <authorList>
            <person name="Franch-Gras L."/>
            <person name="Hahn C."/>
            <person name="Garcia-Roger E.M."/>
            <person name="Carmona M.J."/>
            <person name="Serra M."/>
            <person name="Gomez A."/>
        </authorList>
    </citation>
    <scope>NUCLEOTIDE SEQUENCE [LARGE SCALE GENOMIC DNA]</scope>
    <source>
        <strain evidence="8">HYR1</strain>
    </source>
</reference>
<dbReference type="STRING" id="10195.A0A3M7QTY9"/>
<feature type="compositionally biased region" description="Acidic residues" evidence="6">
    <location>
        <begin position="13"/>
        <end position="22"/>
    </location>
</feature>
<evidence type="ECO:0000256" key="5">
    <source>
        <dbReference type="SAM" id="Coils"/>
    </source>
</evidence>
<dbReference type="SUPFAM" id="SSF46785">
    <property type="entry name" value="Winged helix' DNA-binding domain"/>
    <property type="match status" value="1"/>
</dbReference>
<evidence type="ECO:0000256" key="4">
    <source>
        <dbReference type="HAMAP-Rule" id="MF_03002"/>
    </source>
</evidence>
<dbReference type="InterPro" id="IPR058999">
    <property type="entry name" value="EIF3CL_C"/>
</dbReference>
<comment type="similarity">
    <text evidence="4">Belongs to the eIF-3 subunit C family.</text>
</comment>
<feature type="compositionally biased region" description="Basic and acidic residues" evidence="6">
    <location>
        <begin position="182"/>
        <end position="199"/>
    </location>
</feature>
<feature type="domain" description="PCI" evidence="7">
    <location>
        <begin position="612"/>
        <end position="788"/>
    </location>
</feature>
<keyword evidence="9" id="KW-1185">Reference proteome</keyword>
<dbReference type="GO" id="GO:0016282">
    <property type="term" value="C:eukaryotic 43S preinitiation complex"/>
    <property type="evidence" value="ECO:0007669"/>
    <property type="project" value="UniProtKB-UniRule"/>
</dbReference>
<comment type="caution">
    <text evidence="8">The sequence shown here is derived from an EMBL/GenBank/DDBJ whole genome shotgun (WGS) entry which is preliminary data.</text>
</comment>
<feature type="compositionally biased region" description="Acidic residues" evidence="6">
    <location>
        <begin position="200"/>
        <end position="225"/>
    </location>
</feature>
<dbReference type="GO" id="GO:0033290">
    <property type="term" value="C:eukaryotic 48S preinitiation complex"/>
    <property type="evidence" value="ECO:0007669"/>
    <property type="project" value="UniProtKB-UniRule"/>
</dbReference>
<feature type="region of interest" description="Disordered" evidence="6">
    <location>
        <begin position="827"/>
        <end position="856"/>
    </location>
</feature>
<proteinExistence type="inferred from homology"/>
<dbReference type="AlphaFoldDB" id="A0A3M7QTY9"/>
<dbReference type="Pfam" id="PF26569">
    <property type="entry name" value="EIF3CL_C"/>
    <property type="match status" value="1"/>
</dbReference>
<gene>
    <name evidence="8" type="ORF">BpHYR1_045267</name>
</gene>
<feature type="region of interest" description="Disordered" evidence="6">
    <location>
        <begin position="1"/>
        <end position="43"/>
    </location>
</feature>
<evidence type="ECO:0000313" key="8">
    <source>
        <dbReference type="EMBL" id="RNA14743.1"/>
    </source>
</evidence>
<dbReference type="Pfam" id="PF01399">
    <property type="entry name" value="PCI"/>
    <property type="match status" value="1"/>
</dbReference>
<organism evidence="8 9">
    <name type="scientific">Brachionus plicatilis</name>
    <name type="common">Marine rotifer</name>
    <name type="synonym">Brachionus muelleri</name>
    <dbReference type="NCBI Taxonomy" id="10195"/>
    <lineage>
        <taxon>Eukaryota</taxon>
        <taxon>Metazoa</taxon>
        <taxon>Spiralia</taxon>
        <taxon>Gnathifera</taxon>
        <taxon>Rotifera</taxon>
        <taxon>Eurotatoria</taxon>
        <taxon>Monogononta</taxon>
        <taxon>Pseudotrocha</taxon>
        <taxon>Ploima</taxon>
        <taxon>Brachionidae</taxon>
        <taxon>Brachionus</taxon>
    </lineage>
</organism>
<evidence type="ECO:0000256" key="3">
    <source>
        <dbReference type="ARBA" id="ARBA00022917"/>
    </source>
</evidence>
<dbReference type="GO" id="GO:0003743">
    <property type="term" value="F:translation initiation factor activity"/>
    <property type="evidence" value="ECO:0007669"/>
    <property type="project" value="UniProtKB-UniRule"/>
</dbReference>
<feature type="compositionally biased region" description="Basic and acidic residues" evidence="6">
    <location>
        <begin position="155"/>
        <end position="173"/>
    </location>
</feature>
<dbReference type="GO" id="GO:0005852">
    <property type="term" value="C:eukaryotic translation initiation factor 3 complex"/>
    <property type="evidence" value="ECO:0007669"/>
    <property type="project" value="UniProtKB-UniRule"/>
</dbReference>
<feature type="coiled-coil region" evidence="5">
    <location>
        <begin position="47"/>
        <end position="77"/>
    </location>
</feature>
<dbReference type="PANTHER" id="PTHR13937">
    <property type="entry name" value="EUKARYOTIC TRANSLATION INITATION FACTOR 3, SUBUNIT 8 EIF3S8 -RELATED"/>
    <property type="match status" value="1"/>
</dbReference>
<dbReference type="HAMAP" id="MF_03002">
    <property type="entry name" value="eIF3c"/>
    <property type="match status" value="1"/>
</dbReference>